<evidence type="ECO:0000313" key="6">
    <source>
        <dbReference type="EMBL" id="KAL3423185.1"/>
    </source>
</evidence>
<dbReference type="SUPFAM" id="SSF50978">
    <property type="entry name" value="WD40 repeat-like"/>
    <property type="match status" value="1"/>
</dbReference>
<gene>
    <name evidence="6" type="ORF">PVAG01_04932</name>
</gene>
<dbReference type="Pfam" id="PF00400">
    <property type="entry name" value="WD40"/>
    <property type="match status" value="4"/>
</dbReference>
<keyword evidence="2" id="KW-0677">Repeat</keyword>
<organism evidence="6 7">
    <name type="scientific">Phlyctema vagabunda</name>
    <dbReference type="NCBI Taxonomy" id="108571"/>
    <lineage>
        <taxon>Eukaryota</taxon>
        <taxon>Fungi</taxon>
        <taxon>Dikarya</taxon>
        <taxon>Ascomycota</taxon>
        <taxon>Pezizomycotina</taxon>
        <taxon>Leotiomycetes</taxon>
        <taxon>Helotiales</taxon>
        <taxon>Dermateaceae</taxon>
        <taxon>Phlyctema</taxon>
    </lineage>
</organism>
<dbReference type="PROSITE" id="PS50294">
    <property type="entry name" value="WD_REPEATS_REGION"/>
    <property type="match status" value="1"/>
</dbReference>
<dbReference type="CDD" id="cd00200">
    <property type="entry name" value="WD40"/>
    <property type="match status" value="1"/>
</dbReference>
<dbReference type="SMART" id="SM00320">
    <property type="entry name" value="WD40"/>
    <property type="match status" value="6"/>
</dbReference>
<dbReference type="Pfam" id="PF23627">
    <property type="entry name" value="LisH_WDR26"/>
    <property type="match status" value="1"/>
</dbReference>
<dbReference type="Gene3D" id="2.130.10.10">
    <property type="entry name" value="YVTN repeat-like/Quinoprotein amine dehydrogenase"/>
    <property type="match status" value="1"/>
</dbReference>
<evidence type="ECO:0000256" key="2">
    <source>
        <dbReference type="ARBA" id="ARBA00022737"/>
    </source>
</evidence>
<dbReference type="Proteomes" id="UP001629113">
    <property type="component" value="Unassembled WGS sequence"/>
</dbReference>
<dbReference type="InterPro" id="IPR036322">
    <property type="entry name" value="WD40_repeat_dom_sf"/>
</dbReference>
<keyword evidence="7" id="KW-1185">Reference proteome</keyword>
<evidence type="ECO:0000256" key="4">
    <source>
        <dbReference type="SAM" id="MobiDB-lite"/>
    </source>
</evidence>
<evidence type="ECO:0000256" key="3">
    <source>
        <dbReference type="PROSITE-ProRule" id="PRU00221"/>
    </source>
</evidence>
<evidence type="ECO:0000313" key="7">
    <source>
        <dbReference type="Proteomes" id="UP001629113"/>
    </source>
</evidence>
<dbReference type="EMBL" id="JBFCZG010000004">
    <property type="protein sequence ID" value="KAL3423185.1"/>
    <property type="molecule type" value="Genomic_DNA"/>
</dbReference>
<feature type="repeat" description="WD" evidence="3">
    <location>
        <begin position="326"/>
        <end position="367"/>
    </location>
</feature>
<feature type="region of interest" description="Disordered" evidence="4">
    <location>
        <begin position="1"/>
        <end position="60"/>
    </location>
</feature>
<comment type="caution">
    <text evidence="6">The sequence shown here is derived from an EMBL/GenBank/DDBJ whole genome shotgun (WGS) entry which is preliminary data.</text>
</comment>
<dbReference type="PANTHER" id="PTHR22838:SF0">
    <property type="entry name" value="WD REPEAT-CONTAINING PROTEIN 26"/>
    <property type="match status" value="1"/>
</dbReference>
<dbReference type="InterPro" id="IPR015943">
    <property type="entry name" value="WD40/YVTN_repeat-like_dom_sf"/>
</dbReference>
<feature type="compositionally biased region" description="Polar residues" evidence="4">
    <location>
        <begin position="41"/>
        <end position="53"/>
    </location>
</feature>
<feature type="domain" description="CTLH" evidence="5">
    <location>
        <begin position="96"/>
        <end position="169"/>
    </location>
</feature>
<dbReference type="InterPro" id="IPR051350">
    <property type="entry name" value="WD_repeat-ST_regulator"/>
</dbReference>
<evidence type="ECO:0000259" key="5">
    <source>
        <dbReference type="PROSITE" id="PS50897"/>
    </source>
</evidence>
<keyword evidence="1 3" id="KW-0853">WD repeat</keyword>
<feature type="repeat" description="WD" evidence="3">
    <location>
        <begin position="284"/>
        <end position="325"/>
    </location>
</feature>
<feature type="compositionally biased region" description="Gly residues" evidence="4">
    <location>
        <begin position="589"/>
        <end position="599"/>
    </location>
</feature>
<protein>
    <submittedName>
        <fullName evidence="6">WD domain-containing protein</fullName>
    </submittedName>
</protein>
<dbReference type="PROSITE" id="PS50897">
    <property type="entry name" value="CTLH"/>
    <property type="match status" value="1"/>
</dbReference>
<feature type="region of interest" description="Disordered" evidence="4">
    <location>
        <begin position="580"/>
        <end position="599"/>
    </location>
</feature>
<dbReference type="PROSITE" id="PS00678">
    <property type="entry name" value="WD_REPEATS_1"/>
    <property type="match status" value="1"/>
</dbReference>
<dbReference type="InterPro" id="IPR006595">
    <property type="entry name" value="CTLH_C"/>
</dbReference>
<dbReference type="InterPro" id="IPR001680">
    <property type="entry name" value="WD40_rpt"/>
</dbReference>
<dbReference type="InterPro" id="IPR019775">
    <property type="entry name" value="WD40_repeat_CS"/>
</dbReference>
<reference evidence="6 7" key="1">
    <citation type="submission" date="2024-06" db="EMBL/GenBank/DDBJ databases">
        <title>Complete genome of Phlyctema vagabunda strain 19-DSS-EL-015.</title>
        <authorList>
            <person name="Fiorenzani C."/>
        </authorList>
    </citation>
    <scope>NUCLEOTIDE SEQUENCE [LARGE SCALE GENOMIC DNA]</scope>
    <source>
        <strain evidence="6 7">19-DSS-EL-015</strain>
    </source>
</reference>
<dbReference type="PROSITE" id="PS50082">
    <property type="entry name" value="WD_REPEATS_2"/>
    <property type="match status" value="2"/>
</dbReference>
<accession>A0ABR4PIP4</accession>
<evidence type="ECO:0000256" key="1">
    <source>
        <dbReference type="ARBA" id="ARBA00022574"/>
    </source>
</evidence>
<dbReference type="PANTHER" id="PTHR22838">
    <property type="entry name" value="WD REPEAT PROTEIN 26-RELATED"/>
    <property type="match status" value="1"/>
</dbReference>
<sequence length="599" mass="66211">MRAEGDLSNLHGSSKPFLHGPHKTTALSNATNGIRRASPAMNGSSHTNGNQASKPKPTYFGHDREEVTRILIQALTDLGYGGAASSLSQESGYDLESPTVAAFRNAVLQGEWAEAESLLFGPGSPSEDGGVSIRGNGLVLAEGVDENIMRFWLRQQKFLELLEEKDTSKALMVLRYELTPLYQDTGKLHFLSSLLMCHSIEDLKMKAEWDGAYGDSRHHLLSDLSKCISPSVMLPEHRLAVLLSQVKRNQISNCTYHNTATSPSLYQDHTCDRNNFPLRTVLELDDHSGEVWQVQFSHDGLRLATCGGDGTAIIYSVEDWTIVQILKEHSDGVGSLAWSPDDSMIVTCSQDKRARLWNTETGELIFAQSRVGEPVTSCVWAPDGQTFVIGCLAKEGNLCQWDLHGNLVYDWKRPHRIQDLAVSPDGNRLVAMDNSNHIHVYNFVTRELEYDLDLQVNLSCISISQNSKYLLVNKVDGETRMLEMDTREAVRRFHSSTRLGENAIRGSFGGANESFVITGSEDGNIYIFHKENGTLVEKLDGHGQGCCNAVSWNPVNPCMFASAGDDCKVKIWSNEVDGYDPSRTLGQTNGHGRGSNGRF</sequence>
<proteinExistence type="predicted"/>
<name>A0ABR4PIP4_9HELO</name>